<evidence type="ECO:0000256" key="1">
    <source>
        <dbReference type="SAM" id="SignalP"/>
    </source>
</evidence>
<dbReference type="KEGG" id="caby:Cabys_3919"/>
<dbReference type="Proteomes" id="UP000004671">
    <property type="component" value="Chromosome"/>
</dbReference>
<dbReference type="RefSeq" id="WP_006927889.1">
    <property type="nucleotide sequence ID" value="NZ_CM001402.1"/>
</dbReference>
<reference evidence="2 5" key="2">
    <citation type="submission" date="2016-11" db="EMBL/GenBank/DDBJ databases">
        <title>Genomic analysis of Caldithrix abyssi and proposal of a novel bacterial phylum Caldithrichaeota.</title>
        <authorList>
            <person name="Kublanov I."/>
            <person name="Sigalova O."/>
            <person name="Gavrilov S."/>
            <person name="Lebedinsky A."/>
            <person name="Ivanova N."/>
            <person name="Daum C."/>
            <person name="Reddy T."/>
            <person name="Klenk H.P."/>
            <person name="Goker M."/>
            <person name="Reva O."/>
            <person name="Miroshnichenko M."/>
            <person name="Kyprides N."/>
            <person name="Woyke T."/>
            <person name="Gelfand M."/>
        </authorList>
    </citation>
    <scope>NUCLEOTIDE SEQUENCE [LARGE SCALE GENOMIC DNA]</scope>
    <source>
        <strain evidence="2 5">LF13</strain>
    </source>
</reference>
<feature type="signal peptide" evidence="1">
    <location>
        <begin position="1"/>
        <end position="21"/>
    </location>
</feature>
<evidence type="ECO:0000313" key="3">
    <source>
        <dbReference type="EMBL" id="EHO40835.1"/>
    </source>
</evidence>
<feature type="chain" id="PRO_5010834676" description="Membrane protein involved in aromatic hydrocarbon degradation" evidence="1">
    <location>
        <begin position="22"/>
        <end position="420"/>
    </location>
</feature>
<dbReference type="SUPFAM" id="SSF56935">
    <property type="entry name" value="Porins"/>
    <property type="match status" value="1"/>
</dbReference>
<sequence precursor="true">MRTIQFILTLLILTMFSQAQMADLNLTRMRYGEPVQFYSARMLGLAGSGLASQGSVGNALENPALIFPQQGTLTLTAGLMTNKLVEDRQFPYYDSFSGFNDFGSYSYNSNYHFAPYFQLGWILPLAHPVAVQVGRVPFLDFRYKYAEEVRDPFDKTDKLLGYNWIDQSGVLNQTFLAVGTQVVSGLKVGLKLGFLGGTIDSTMKIEPRVEGNLFSEQRIDRRRTLSSTPVLFNIGLHYRVSERLSVGAFAQLPYTLKWDNHLKGDSMAVAEEIDYPLSLGGGLDYRFQNILQARVFMDFIYSFSGNFKDSRTARLHYRDTFTLRGGVEHLFFKKQMPFRIGFSYATLPYNYNLANTWLTLGTGWYFSRWHVDLAAGLNHQEFYQPDLFPDTIYGLDARTDLDRVQWTNYFFRFDVTINLF</sequence>
<dbReference type="HOGENOM" id="CLU_653266_0_0_0"/>
<name>H1XXW0_CALAY</name>
<dbReference type="Gene3D" id="2.40.160.60">
    <property type="entry name" value="Outer membrane protein transport protein (OMPP1/FadL/TodX)"/>
    <property type="match status" value="1"/>
</dbReference>
<dbReference type="InParanoid" id="H1XXW0"/>
<dbReference type="EMBL" id="CM001402">
    <property type="protein sequence ID" value="EHO40835.1"/>
    <property type="molecule type" value="Genomic_DNA"/>
</dbReference>
<organism evidence="3 4">
    <name type="scientific">Caldithrix abyssi DSM 13497</name>
    <dbReference type="NCBI Taxonomy" id="880073"/>
    <lineage>
        <taxon>Bacteria</taxon>
        <taxon>Pseudomonadati</taxon>
        <taxon>Calditrichota</taxon>
        <taxon>Calditrichia</taxon>
        <taxon>Calditrichales</taxon>
        <taxon>Calditrichaceae</taxon>
        <taxon>Caldithrix</taxon>
    </lineage>
</organism>
<dbReference type="STRING" id="880073.Cabys_3919"/>
<gene>
    <name evidence="2" type="ORF">Cabys_3919</name>
    <name evidence="3" type="ORF">Calab_1209</name>
</gene>
<dbReference type="eggNOG" id="COG2067">
    <property type="taxonomic scope" value="Bacteria"/>
</dbReference>
<reference evidence="3 4" key="1">
    <citation type="submission" date="2011-09" db="EMBL/GenBank/DDBJ databases">
        <title>The permanent draft genome of Caldithrix abyssi DSM 13497.</title>
        <authorList>
            <consortium name="US DOE Joint Genome Institute (JGI-PGF)"/>
            <person name="Lucas S."/>
            <person name="Han J."/>
            <person name="Lapidus A."/>
            <person name="Bruce D."/>
            <person name="Goodwin L."/>
            <person name="Pitluck S."/>
            <person name="Peters L."/>
            <person name="Kyrpides N."/>
            <person name="Mavromatis K."/>
            <person name="Ivanova N."/>
            <person name="Mikhailova N."/>
            <person name="Chertkov O."/>
            <person name="Detter J.C."/>
            <person name="Tapia R."/>
            <person name="Han C."/>
            <person name="Land M."/>
            <person name="Hauser L."/>
            <person name="Markowitz V."/>
            <person name="Cheng J.-F."/>
            <person name="Hugenholtz P."/>
            <person name="Woyke T."/>
            <person name="Wu D."/>
            <person name="Spring S."/>
            <person name="Brambilla E."/>
            <person name="Klenk H.-P."/>
            <person name="Eisen J.A."/>
        </authorList>
    </citation>
    <scope>NUCLEOTIDE SEQUENCE [LARGE SCALE GENOMIC DNA]</scope>
    <source>
        <strain evidence="3 4">DSM 13497</strain>
    </source>
</reference>
<evidence type="ECO:0008006" key="6">
    <source>
        <dbReference type="Google" id="ProtNLM"/>
    </source>
</evidence>
<dbReference type="PaxDb" id="880073-Calab_1209"/>
<dbReference type="EMBL" id="CP018099">
    <property type="protein sequence ID" value="APF20664.1"/>
    <property type="molecule type" value="Genomic_DNA"/>
</dbReference>
<protein>
    <recommendedName>
        <fullName evidence="6">Membrane protein involved in aromatic hydrocarbon degradation</fullName>
    </recommendedName>
</protein>
<keyword evidence="1" id="KW-0732">Signal</keyword>
<dbReference type="AlphaFoldDB" id="H1XXW0"/>
<evidence type="ECO:0000313" key="4">
    <source>
        <dbReference type="Proteomes" id="UP000004671"/>
    </source>
</evidence>
<proteinExistence type="predicted"/>
<accession>H1XXW0</accession>
<evidence type="ECO:0000313" key="2">
    <source>
        <dbReference type="EMBL" id="APF20664.1"/>
    </source>
</evidence>
<evidence type="ECO:0000313" key="5">
    <source>
        <dbReference type="Proteomes" id="UP000183868"/>
    </source>
</evidence>
<keyword evidence="4" id="KW-1185">Reference proteome</keyword>
<dbReference type="Proteomes" id="UP000183868">
    <property type="component" value="Chromosome"/>
</dbReference>